<reference evidence="1 2" key="1">
    <citation type="submission" date="2018-07" db="EMBL/GenBank/DDBJ databases">
        <title>Bacillus sp. YLB-04 draft genome sequence.</title>
        <authorList>
            <person name="Yu L."/>
            <person name="Tang X."/>
        </authorList>
    </citation>
    <scope>NUCLEOTIDE SEQUENCE [LARGE SCALE GENOMIC DNA]</scope>
    <source>
        <strain evidence="1 2">YLB-04</strain>
    </source>
</reference>
<dbReference type="OrthoDB" id="3191556at2"/>
<protein>
    <submittedName>
        <fullName evidence="1">Uncharacterized protein</fullName>
    </submittedName>
</protein>
<evidence type="ECO:0000313" key="2">
    <source>
        <dbReference type="Proteomes" id="UP000257144"/>
    </source>
</evidence>
<dbReference type="AlphaFoldDB" id="A0A3D8GWW1"/>
<evidence type="ECO:0000313" key="1">
    <source>
        <dbReference type="EMBL" id="RDU38935.1"/>
    </source>
</evidence>
<organism evidence="1 2">
    <name type="scientific">Neobacillus piezotolerans</name>
    <dbReference type="NCBI Taxonomy" id="2259171"/>
    <lineage>
        <taxon>Bacteria</taxon>
        <taxon>Bacillati</taxon>
        <taxon>Bacillota</taxon>
        <taxon>Bacilli</taxon>
        <taxon>Bacillales</taxon>
        <taxon>Bacillaceae</taxon>
        <taxon>Neobacillus</taxon>
    </lineage>
</organism>
<accession>A0A3D8GWW1</accession>
<dbReference type="RefSeq" id="WP_115450849.1">
    <property type="nucleotide sequence ID" value="NZ_QNQT01000001.1"/>
</dbReference>
<name>A0A3D8GWW1_9BACI</name>
<dbReference type="EMBL" id="QNQT01000001">
    <property type="protein sequence ID" value="RDU38935.1"/>
    <property type="molecule type" value="Genomic_DNA"/>
</dbReference>
<sequence>MEELFTIENFQRKIHRQYELLLKTKDTDMFIHYIADFFNFLCQDLTLFMTITDLLKNEIYMEQEVTELNEDLNIIMSNVLNILIDLVNEKSLEEKLRLFEENDRDVIPLYFEKGGQLNNDPQVLHQRLIDADKFIQENKLEKEVNDRLRTIYSKPVMLRNREKLFLFYIKEDWEFQKEAWVDWDSIKTQIDNLHTYNVQILIQKKLSVKYDLLNILSYIKHHYAYLKSLDELYKMNKCIEDYRQTNRTLIVLAAKDKCIWLENLEFKLEKIVNAILNNLEKKWNIDTLIKHYALKTEEFGVERIKNLIREKGESHGEKICQLDLGEFLFSKGLKPIMEKQFSRDRLDILSTGIEESIIEVKLFKKLDAIIDIFQGFAQTIKYSKEHQKSIGYYIIYQTDVDYKLITEPVYRIGNLTIYTYVIDLTSLSGRFDKREHLVLSSDEVNNYLNNKDNELVKNWKEVLLSDLLSIKGIGGVTSLKIFKQRKSLKKIDILRITGVGFGRLKSIEKRFLF</sequence>
<dbReference type="Proteomes" id="UP000257144">
    <property type="component" value="Unassembled WGS sequence"/>
</dbReference>
<keyword evidence="2" id="KW-1185">Reference proteome</keyword>
<proteinExistence type="predicted"/>
<comment type="caution">
    <text evidence="1">The sequence shown here is derived from an EMBL/GenBank/DDBJ whole genome shotgun (WGS) entry which is preliminary data.</text>
</comment>
<gene>
    <name evidence="1" type="ORF">DRW41_05105</name>
</gene>